<name>A0AAV2SBR7_MEGNR</name>
<evidence type="ECO:0000313" key="2">
    <source>
        <dbReference type="EMBL" id="CAL4182713.1"/>
    </source>
</evidence>
<keyword evidence="1" id="KW-0472">Membrane</keyword>
<accession>A0AAV2SBR7</accession>
<keyword evidence="1" id="KW-0812">Transmembrane</keyword>
<proteinExistence type="predicted"/>
<reference evidence="2 3" key="1">
    <citation type="submission" date="2024-05" db="EMBL/GenBank/DDBJ databases">
        <authorList>
            <person name="Wallberg A."/>
        </authorList>
    </citation>
    <scope>NUCLEOTIDE SEQUENCE [LARGE SCALE GENOMIC DNA]</scope>
</reference>
<keyword evidence="1" id="KW-1133">Transmembrane helix</keyword>
<dbReference type="EMBL" id="CAXKWB010060198">
    <property type="protein sequence ID" value="CAL4182713.1"/>
    <property type="molecule type" value="Genomic_DNA"/>
</dbReference>
<sequence>MRKTTAPGKYLISVNDVKDDICKLKADKKEENGLDTNHFKAGSARLNIIIYLLFNCMLMHGVAPDELMVGIMSPLIKDARKSQQDSDNYRSLTIGTCIF</sequence>
<dbReference type="AlphaFoldDB" id="A0AAV2SBR7"/>
<dbReference type="Proteomes" id="UP001497623">
    <property type="component" value="Unassembled WGS sequence"/>
</dbReference>
<protein>
    <submittedName>
        <fullName evidence="2">Uncharacterized protein</fullName>
    </submittedName>
</protein>
<evidence type="ECO:0000256" key="1">
    <source>
        <dbReference type="SAM" id="Phobius"/>
    </source>
</evidence>
<comment type="caution">
    <text evidence="2">The sequence shown here is derived from an EMBL/GenBank/DDBJ whole genome shotgun (WGS) entry which is preliminary data.</text>
</comment>
<organism evidence="2 3">
    <name type="scientific">Meganyctiphanes norvegica</name>
    <name type="common">Northern krill</name>
    <name type="synonym">Thysanopoda norvegica</name>
    <dbReference type="NCBI Taxonomy" id="48144"/>
    <lineage>
        <taxon>Eukaryota</taxon>
        <taxon>Metazoa</taxon>
        <taxon>Ecdysozoa</taxon>
        <taxon>Arthropoda</taxon>
        <taxon>Crustacea</taxon>
        <taxon>Multicrustacea</taxon>
        <taxon>Malacostraca</taxon>
        <taxon>Eumalacostraca</taxon>
        <taxon>Eucarida</taxon>
        <taxon>Euphausiacea</taxon>
        <taxon>Euphausiidae</taxon>
        <taxon>Meganyctiphanes</taxon>
    </lineage>
</organism>
<feature type="transmembrane region" description="Helical" evidence="1">
    <location>
        <begin position="46"/>
        <end position="63"/>
    </location>
</feature>
<evidence type="ECO:0000313" key="3">
    <source>
        <dbReference type="Proteomes" id="UP001497623"/>
    </source>
</evidence>
<gene>
    <name evidence="2" type="ORF">MNOR_LOCUS35615</name>
</gene>
<keyword evidence="3" id="KW-1185">Reference proteome</keyword>